<dbReference type="EMBL" id="AHHD01000108">
    <property type="protein sequence ID" value="EKG19819.1"/>
    <property type="molecule type" value="Genomic_DNA"/>
</dbReference>
<dbReference type="AlphaFoldDB" id="K2SBN9"/>
<evidence type="ECO:0000313" key="2">
    <source>
        <dbReference type="Proteomes" id="UP000007129"/>
    </source>
</evidence>
<dbReference type="HOGENOM" id="CLU_1224969_0_0_1"/>
<reference evidence="1 2" key="1">
    <citation type="journal article" date="2012" name="BMC Genomics">
        <title>Tools to kill: Genome of one of the most destructive plant pathogenic fungi Macrophomina phaseolina.</title>
        <authorList>
            <person name="Islam M.S."/>
            <person name="Haque M.S."/>
            <person name="Islam M.M."/>
            <person name="Emdad E.M."/>
            <person name="Halim A."/>
            <person name="Hossen Q.M.M."/>
            <person name="Hossain M.Z."/>
            <person name="Ahmed B."/>
            <person name="Rahim S."/>
            <person name="Rahman M.S."/>
            <person name="Alam M.M."/>
            <person name="Hou S."/>
            <person name="Wan X."/>
            <person name="Saito J.A."/>
            <person name="Alam M."/>
        </authorList>
    </citation>
    <scope>NUCLEOTIDE SEQUENCE [LARGE SCALE GENOMIC DNA]</scope>
    <source>
        <strain evidence="1 2">MS6</strain>
    </source>
</reference>
<accession>K2SBN9</accession>
<proteinExistence type="predicted"/>
<dbReference type="Proteomes" id="UP000007129">
    <property type="component" value="Unassembled WGS sequence"/>
</dbReference>
<dbReference type="VEuPathDB" id="FungiDB:MPH_02888"/>
<dbReference type="InParanoid" id="K2SBN9"/>
<name>K2SBN9_MACPH</name>
<sequence>MEAYSVNIRGASVSDGGRVTKVGVDTSQLAAGVGLDVLDDDVAAASVAVAVAARAVELAEVGDGEAVNGDGADSVVLDDLVLGALSATAADGGVTVTLDGKSVLADGLPPDVFDGAGTQTVDTLDLVSTDDGVAEAGTILKDEDSVGLATLAAAAVDTTAVGLQATVEGASDVLRLAERLSASGRGDGETVLATSDARRAELASVGDSQRGGDGEGGGVLHFGGWW</sequence>
<comment type="caution">
    <text evidence="1">The sequence shown here is derived from an EMBL/GenBank/DDBJ whole genome shotgun (WGS) entry which is preliminary data.</text>
</comment>
<organism evidence="1 2">
    <name type="scientific">Macrophomina phaseolina (strain MS6)</name>
    <name type="common">Charcoal rot fungus</name>
    <dbReference type="NCBI Taxonomy" id="1126212"/>
    <lineage>
        <taxon>Eukaryota</taxon>
        <taxon>Fungi</taxon>
        <taxon>Dikarya</taxon>
        <taxon>Ascomycota</taxon>
        <taxon>Pezizomycotina</taxon>
        <taxon>Dothideomycetes</taxon>
        <taxon>Dothideomycetes incertae sedis</taxon>
        <taxon>Botryosphaeriales</taxon>
        <taxon>Botryosphaeriaceae</taxon>
        <taxon>Macrophomina</taxon>
    </lineage>
</organism>
<evidence type="ECO:0000313" key="1">
    <source>
        <dbReference type="EMBL" id="EKG19819.1"/>
    </source>
</evidence>
<gene>
    <name evidence="1" type="ORF">MPH_02888</name>
</gene>
<protein>
    <submittedName>
        <fullName evidence="1">Uncharacterized protein</fullName>
    </submittedName>
</protein>